<feature type="transmembrane region" description="Helical" evidence="1">
    <location>
        <begin position="172"/>
        <end position="190"/>
    </location>
</feature>
<sequence>MSCRALPALLLVLGLASSALAAATNFTFVWGDSFGNPTNFSRPLDLSEEYYWLSREYFELPYNSTVDREKPSLYPSFTITLCSDLVEYRPVVLASGRNQIGIMQSSINRWELSDQLAKMNPNGPPDGKVWFYQAHLYDAKNASAPQWSTDSPRFAITNIRFHSAARALRPDFGAVVAAAVAAAGGILVGYW</sequence>
<accession>A0AAN6Y7W7</accession>
<protein>
    <submittedName>
        <fullName evidence="3">Uncharacterized protein</fullName>
    </submittedName>
</protein>
<dbReference type="AlphaFoldDB" id="A0AAN6Y7W7"/>
<organism evidence="3 4">
    <name type="scientific">Rhypophila decipiens</name>
    <dbReference type="NCBI Taxonomy" id="261697"/>
    <lineage>
        <taxon>Eukaryota</taxon>
        <taxon>Fungi</taxon>
        <taxon>Dikarya</taxon>
        <taxon>Ascomycota</taxon>
        <taxon>Pezizomycotina</taxon>
        <taxon>Sordariomycetes</taxon>
        <taxon>Sordariomycetidae</taxon>
        <taxon>Sordariales</taxon>
        <taxon>Naviculisporaceae</taxon>
        <taxon>Rhypophila</taxon>
    </lineage>
</organism>
<keyword evidence="2" id="KW-0732">Signal</keyword>
<evidence type="ECO:0000313" key="3">
    <source>
        <dbReference type="EMBL" id="KAK4213555.1"/>
    </source>
</evidence>
<keyword evidence="1" id="KW-1133">Transmembrane helix</keyword>
<proteinExistence type="predicted"/>
<comment type="caution">
    <text evidence="3">The sequence shown here is derived from an EMBL/GenBank/DDBJ whole genome shotgun (WGS) entry which is preliminary data.</text>
</comment>
<evidence type="ECO:0000256" key="1">
    <source>
        <dbReference type="SAM" id="Phobius"/>
    </source>
</evidence>
<gene>
    <name evidence="3" type="ORF">QBC37DRAFT_422865</name>
</gene>
<reference evidence="3" key="2">
    <citation type="submission" date="2023-05" db="EMBL/GenBank/DDBJ databases">
        <authorList>
            <consortium name="Lawrence Berkeley National Laboratory"/>
            <person name="Steindorff A."/>
            <person name="Hensen N."/>
            <person name="Bonometti L."/>
            <person name="Westerberg I."/>
            <person name="Brannstrom I.O."/>
            <person name="Guillou S."/>
            <person name="Cros-Aarteil S."/>
            <person name="Calhoun S."/>
            <person name="Haridas S."/>
            <person name="Kuo A."/>
            <person name="Mondo S."/>
            <person name="Pangilinan J."/>
            <person name="Riley R."/>
            <person name="Labutti K."/>
            <person name="Andreopoulos B."/>
            <person name="Lipzen A."/>
            <person name="Chen C."/>
            <person name="Yanf M."/>
            <person name="Daum C."/>
            <person name="Ng V."/>
            <person name="Clum A."/>
            <person name="Ohm R."/>
            <person name="Martin F."/>
            <person name="Silar P."/>
            <person name="Natvig D."/>
            <person name="Lalanne C."/>
            <person name="Gautier V."/>
            <person name="Ament-Velasquez S.L."/>
            <person name="Kruys A."/>
            <person name="Hutchinson M.I."/>
            <person name="Powell A.J."/>
            <person name="Barry K."/>
            <person name="Miller A.N."/>
            <person name="Grigoriev I.V."/>
            <person name="Debuchy R."/>
            <person name="Gladieux P."/>
            <person name="Thoren M.H."/>
            <person name="Johannesson H."/>
        </authorList>
    </citation>
    <scope>NUCLEOTIDE SEQUENCE</scope>
    <source>
        <strain evidence="3">PSN293</strain>
    </source>
</reference>
<keyword evidence="4" id="KW-1185">Reference proteome</keyword>
<reference evidence="3" key="1">
    <citation type="journal article" date="2023" name="Mol. Phylogenet. Evol.">
        <title>Genome-scale phylogeny and comparative genomics of the fungal order Sordariales.</title>
        <authorList>
            <person name="Hensen N."/>
            <person name="Bonometti L."/>
            <person name="Westerberg I."/>
            <person name="Brannstrom I.O."/>
            <person name="Guillou S."/>
            <person name="Cros-Aarteil S."/>
            <person name="Calhoun S."/>
            <person name="Haridas S."/>
            <person name="Kuo A."/>
            <person name="Mondo S."/>
            <person name="Pangilinan J."/>
            <person name="Riley R."/>
            <person name="LaButti K."/>
            <person name="Andreopoulos B."/>
            <person name="Lipzen A."/>
            <person name="Chen C."/>
            <person name="Yan M."/>
            <person name="Daum C."/>
            <person name="Ng V."/>
            <person name="Clum A."/>
            <person name="Steindorff A."/>
            <person name="Ohm R.A."/>
            <person name="Martin F."/>
            <person name="Silar P."/>
            <person name="Natvig D.O."/>
            <person name="Lalanne C."/>
            <person name="Gautier V."/>
            <person name="Ament-Velasquez S.L."/>
            <person name="Kruys A."/>
            <person name="Hutchinson M.I."/>
            <person name="Powell A.J."/>
            <person name="Barry K."/>
            <person name="Miller A.N."/>
            <person name="Grigoriev I.V."/>
            <person name="Debuchy R."/>
            <person name="Gladieux P."/>
            <person name="Hiltunen Thoren M."/>
            <person name="Johannesson H."/>
        </authorList>
    </citation>
    <scope>NUCLEOTIDE SEQUENCE</scope>
    <source>
        <strain evidence="3">PSN293</strain>
    </source>
</reference>
<keyword evidence="1" id="KW-0812">Transmembrane</keyword>
<name>A0AAN6Y7W7_9PEZI</name>
<feature type="signal peptide" evidence="2">
    <location>
        <begin position="1"/>
        <end position="21"/>
    </location>
</feature>
<feature type="chain" id="PRO_5042955623" evidence="2">
    <location>
        <begin position="22"/>
        <end position="191"/>
    </location>
</feature>
<evidence type="ECO:0000313" key="4">
    <source>
        <dbReference type="Proteomes" id="UP001301769"/>
    </source>
</evidence>
<keyword evidence="1" id="KW-0472">Membrane</keyword>
<dbReference type="Proteomes" id="UP001301769">
    <property type="component" value="Unassembled WGS sequence"/>
</dbReference>
<evidence type="ECO:0000256" key="2">
    <source>
        <dbReference type="SAM" id="SignalP"/>
    </source>
</evidence>
<dbReference type="EMBL" id="MU858107">
    <property type="protein sequence ID" value="KAK4213555.1"/>
    <property type="molecule type" value="Genomic_DNA"/>
</dbReference>